<dbReference type="PANTHER" id="PTHR14705">
    <property type="entry name" value="CATION CHANNEL SPERM-ASSOCIATED PROTEIN SUBUNIT BETA"/>
    <property type="match status" value="1"/>
</dbReference>
<keyword evidence="1" id="KW-0812">Transmembrane</keyword>
<dbReference type="Pfam" id="PF15149">
    <property type="entry name" value="CATSPERB_C"/>
    <property type="match status" value="1"/>
</dbReference>
<dbReference type="InterPro" id="IPR028748">
    <property type="entry name" value="CATSPERB"/>
</dbReference>
<feature type="transmembrane region" description="Helical" evidence="1">
    <location>
        <begin position="208"/>
        <end position="228"/>
    </location>
</feature>
<keyword evidence="1" id="KW-0472">Membrane</keyword>
<evidence type="ECO:0000313" key="3">
    <source>
        <dbReference type="EMBL" id="GAU99280.1"/>
    </source>
</evidence>
<feature type="domain" description="Cation channel sperm-associated protein subunit beta C-terminal" evidence="2">
    <location>
        <begin position="3"/>
        <end position="227"/>
    </location>
</feature>
<dbReference type="GO" id="GO:0036128">
    <property type="term" value="C:CatSper complex"/>
    <property type="evidence" value="ECO:0007669"/>
    <property type="project" value="InterPro"/>
</dbReference>
<evidence type="ECO:0000259" key="2">
    <source>
        <dbReference type="Pfam" id="PF15149"/>
    </source>
</evidence>
<keyword evidence="1" id="KW-1133">Transmembrane helix</keyword>
<name>A0A1D1VEF9_RAMVA</name>
<evidence type="ECO:0000256" key="1">
    <source>
        <dbReference type="SAM" id="Phobius"/>
    </source>
</evidence>
<protein>
    <recommendedName>
        <fullName evidence="2">Cation channel sperm-associated protein subunit beta C-terminal domain-containing protein</fullName>
    </recommendedName>
</protein>
<evidence type="ECO:0000313" key="4">
    <source>
        <dbReference type="Proteomes" id="UP000186922"/>
    </source>
</evidence>
<keyword evidence="4" id="KW-1185">Reference proteome</keyword>
<proteinExistence type="predicted"/>
<dbReference type="EMBL" id="BDGG01000005">
    <property type="protein sequence ID" value="GAU99280.1"/>
    <property type="molecule type" value="Genomic_DNA"/>
</dbReference>
<dbReference type="OrthoDB" id="2159869at2759"/>
<reference evidence="3 4" key="1">
    <citation type="journal article" date="2016" name="Nat. Commun.">
        <title>Extremotolerant tardigrade genome and improved radiotolerance of human cultured cells by tardigrade-unique protein.</title>
        <authorList>
            <person name="Hashimoto T."/>
            <person name="Horikawa D.D."/>
            <person name="Saito Y."/>
            <person name="Kuwahara H."/>
            <person name="Kozuka-Hata H."/>
            <person name="Shin-I T."/>
            <person name="Minakuchi Y."/>
            <person name="Ohishi K."/>
            <person name="Motoyama A."/>
            <person name="Aizu T."/>
            <person name="Enomoto A."/>
            <person name="Kondo K."/>
            <person name="Tanaka S."/>
            <person name="Hara Y."/>
            <person name="Koshikawa S."/>
            <person name="Sagara H."/>
            <person name="Miura T."/>
            <person name="Yokobori S."/>
            <person name="Miyagawa K."/>
            <person name="Suzuki Y."/>
            <person name="Kubo T."/>
            <person name="Oyama M."/>
            <person name="Kohara Y."/>
            <person name="Fujiyama A."/>
            <person name="Arakawa K."/>
            <person name="Katayama T."/>
            <person name="Toyoda A."/>
            <person name="Kunieda T."/>
        </authorList>
    </citation>
    <scope>NUCLEOTIDE SEQUENCE [LARGE SCALE GENOMIC DNA]</scope>
    <source>
        <strain evidence="3 4">YOKOZUNA-1</strain>
    </source>
</reference>
<dbReference type="AlphaFoldDB" id="A0A1D1VEF9"/>
<organism evidence="3 4">
    <name type="scientific">Ramazzottius varieornatus</name>
    <name type="common">Water bear</name>
    <name type="synonym">Tardigrade</name>
    <dbReference type="NCBI Taxonomy" id="947166"/>
    <lineage>
        <taxon>Eukaryota</taxon>
        <taxon>Metazoa</taxon>
        <taxon>Ecdysozoa</taxon>
        <taxon>Tardigrada</taxon>
        <taxon>Eutardigrada</taxon>
        <taxon>Parachela</taxon>
        <taxon>Hypsibioidea</taxon>
        <taxon>Ramazzottiidae</taxon>
        <taxon>Ramazzottius</taxon>
    </lineage>
</organism>
<gene>
    <name evidence="3" type="primary">RvY_10306-1</name>
    <name evidence="3" type="synonym">RvY_10306.1</name>
    <name evidence="3" type="ORF">RvY_10306</name>
</gene>
<dbReference type="GO" id="GO:0005929">
    <property type="term" value="C:cilium"/>
    <property type="evidence" value="ECO:0007669"/>
    <property type="project" value="TreeGrafter"/>
</dbReference>
<comment type="caution">
    <text evidence="3">The sequence shown here is derived from an EMBL/GenBank/DDBJ whole genome shotgun (WGS) entry which is preliminary data.</text>
</comment>
<sequence length="257" mass="28936">MGEWSSPSLRNKAGDLIVGPIPYNYSPTKVQSNCLGLSRIYNVNPTMLFAPANVSFWKDSLAYINEQNTSAKTENCNCTLNVGRRCSYECIDRAVYIPYPGDHIFKFHLQRFGEYLIDLQDDIPLHVAELNGRDDFSLTTPGKELTTLFSFLQSFPRYRNVRFAAPNSTIRFKGTGLFHFSVQILDGYSYCDTAATVLLWLYTANLPYPMGQVCFSGMTLILAVWLFAGGQAAAKKTLLDYKSASERRTQDRAPITI</sequence>
<dbReference type="Proteomes" id="UP000186922">
    <property type="component" value="Unassembled WGS sequence"/>
</dbReference>
<dbReference type="PANTHER" id="PTHR14705:SF0">
    <property type="entry name" value="CATION CHANNEL SPERM-ASSOCIATED AUXILIARY SUBUNIT BETA"/>
    <property type="match status" value="1"/>
</dbReference>
<dbReference type="InterPro" id="IPR048789">
    <property type="entry name" value="CATSPERB_C"/>
</dbReference>
<accession>A0A1D1VEF9</accession>